<proteinExistence type="predicted"/>
<dbReference type="InterPro" id="IPR011146">
    <property type="entry name" value="HIT-like"/>
</dbReference>
<dbReference type="EMBL" id="WKJI01000001">
    <property type="protein sequence ID" value="MRX46323.1"/>
    <property type="molecule type" value="Genomic_DNA"/>
</dbReference>
<dbReference type="Gene3D" id="3.30.428.10">
    <property type="entry name" value="HIT-like"/>
    <property type="match status" value="1"/>
</dbReference>
<dbReference type="InterPro" id="IPR036265">
    <property type="entry name" value="HIT-like_sf"/>
</dbReference>
<keyword evidence="6" id="KW-1185">Reference proteome</keyword>
<dbReference type="InterPro" id="IPR029063">
    <property type="entry name" value="SAM-dependent_MTases_sf"/>
</dbReference>
<evidence type="ECO:0000256" key="1">
    <source>
        <dbReference type="PIRSR" id="PIRSR601310-1"/>
    </source>
</evidence>
<dbReference type="PANTHER" id="PTHR42997">
    <property type="entry name" value="HIT FAMILY HYDROLASE"/>
    <property type="match status" value="1"/>
</dbReference>
<dbReference type="InterPro" id="IPR001310">
    <property type="entry name" value="Histidine_triad_HIT"/>
</dbReference>
<protein>
    <submittedName>
        <fullName evidence="5">HIT domain-containing protein</fullName>
    </submittedName>
</protein>
<dbReference type="Pfam" id="PF01230">
    <property type="entry name" value="HIT"/>
    <property type="match status" value="1"/>
</dbReference>
<dbReference type="SUPFAM" id="SSF53335">
    <property type="entry name" value="S-adenosyl-L-methionine-dependent methyltransferases"/>
    <property type="match status" value="1"/>
</dbReference>
<feature type="short sequence motif" description="Histidine triad motif" evidence="2 3">
    <location>
        <begin position="257"/>
        <end position="261"/>
    </location>
</feature>
<dbReference type="InterPro" id="IPR019808">
    <property type="entry name" value="Histidine_triad_CS"/>
</dbReference>
<sequence>MMQQSNLHSHLTAKKRDTLSFPAKLLLNKNLLVDDVLDFGCGFGKDVELLKAKGINIEGYDKFYFPNYPNKKFNTIICFYVLNVLLPEEQATVLMELSQLLKPTGKVYIAVRRDLQFEGYRTHKIYQKKTYQCNVVLNSKTFFKNENCEIYEYQHYNQIKRTENTDCPFCNPNSEHELIVESATAYAIYDKFPVNDGHVLIIPKKHCSNYFDLSFKEQAACIFMLNKLKEVVAAKFKPDGFNVGINIGEKAGQTVNHVHIHLIPRYDGDVEEPRGGVRGVIPNKQKY</sequence>
<dbReference type="PRINTS" id="PR00332">
    <property type="entry name" value="HISTRIAD"/>
</dbReference>
<feature type="active site" description="Tele-AMP-histidine intermediate" evidence="1">
    <location>
        <position position="259"/>
    </location>
</feature>
<evidence type="ECO:0000256" key="2">
    <source>
        <dbReference type="PIRSR" id="PIRSR601310-3"/>
    </source>
</evidence>
<reference evidence="5 6" key="1">
    <citation type="submission" date="2019-11" db="EMBL/GenBank/DDBJ databases">
        <authorList>
            <person name="Cheng Q."/>
            <person name="Yang Z."/>
        </authorList>
    </citation>
    <scope>NUCLEOTIDE SEQUENCE [LARGE SCALE GENOMIC DNA]</scope>
    <source>
        <strain evidence="5 6">HX-22-1</strain>
    </source>
</reference>
<dbReference type="Proteomes" id="UP000462931">
    <property type="component" value="Unassembled WGS sequence"/>
</dbReference>
<evidence type="ECO:0000256" key="3">
    <source>
        <dbReference type="PROSITE-ProRule" id="PRU00464"/>
    </source>
</evidence>
<gene>
    <name evidence="5" type="ORF">GJJ64_03885</name>
</gene>
<dbReference type="Gene3D" id="3.40.50.150">
    <property type="entry name" value="Vaccinia Virus protein VP39"/>
    <property type="match status" value="1"/>
</dbReference>
<organism evidence="5 6">
    <name type="scientific">Pedobacter puniceum</name>
    <dbReference type="NCBI Taxonomy" id="2666136"/>
    <lineage>
        <taxon>Bacteria</taxon>
        <taxon>Pseudomonadati</taxon>
        <taxon>Bacteroidota</taxon>
        <taxon>Sphingobacteriia</taxon>
        <taxon>Sphingobacteriales</taxon>
        <taxon>Sphingobacteriaceae</taxon>
        <taxon>Pedobacter</taxon>
    </lineage>
</organism>
<accession>A0A7K0FK77</accession>
<comment type="caution">
    <text evidence="5">The sequence shown here is derived from an EMBL/GenBank/DDBJ whole genome shotgun (WGS) entry which is preliminary data.</text>
</comment>
<name>A0A7K0FK77_9SPHI</name>
<dbReference type="InterPro" id="IPR052908">
    <property type="entry name" value="AP-4-A_phosphorylase"/>
</dbReference>
<evidence type="ECO:0000259" key="4">
    <source>
        <dbReference type="PROSITE" id="PS51084"/>
    </source>
</evidence>
<evidence type="ECO:0000313" key="5">
    <source>
        <dbReference type="EMBL" id="MRX46323.1"/>
    </source>
</evidence>
<feature type="domain" description="HIT" evidence="4">
    <location>
        <begin position="165"/>
        <end position="272"/>
    </location>
</feature>
<dbReference type="PANTHER" id="PTHR42997:SF1">
    <property type="entry name" value="AP-4-A PHOSPHORYLASE"/>
    <property type="match status" value="1"/>
</dbReference>
<dbReference type="PROSITE" id="PS51084">
    <property type="entry name" value="HIT_2"/>
    <property type="match status" value="1"/>
</dbReference>
<dbReference type="Pfam" id="PF13489">
    <property type="entry name" value="Methyltransf_23"/>
    <property type="match status" value="1"/>
</dbReference>
<evidence type="ECO:0000313" key="6">
    <source>
        <dbReference type="Proteomes" id="UP000462931"/>
    </source>
</evidence>
<dbReference type="AlphaFoldDB" id="A0A7K0FK77"/>
<dbReference type="PROSITE" id="PS00892">
    <property type="entry name" value="HIT_1"/>
    <property type="match status" value="1"/>
</dbReference>
<dbReference type="SUPFAM" id="SSF54197">
    <property type="entry name" value="HIT-like"/>
    <property type="match status" value="1"/>
</dbReference>
<dbReference type="GO" id="GO:0003824">
    <property type="term" value="F:catalytic activity"/>
    <property type="evidence" value="ECO:0007669"/>
    <property type="project" value="InterPro"/>
</dbReference>